<comment type="caution">
    <text evidence="4">The sequence shown here is derived from an EMBL/GenBank/DDBJ whole genome shotgun (WGS) entry which is preliminary data.</text>
</comment>
<feature type="compositionally biased region" description="Low complexity" evidence="1">
    <location>
        <begin position="620"/>
        <end position="643"/>
    </location>
</feature>
<dbReference type="Pfam" id="PF20245">
    <property type="entry name" value="DUF6600"/>
    <property type="match status" value="1"/>
</dbReference>
<dbReference type="EMBL" id="JAMYWC010000002">
    <property type="protein sequence ID" value="MCP1171694.1"/>
    <property type="molecule type" value="Genomic_DNA"/>
</dbReference>
<evidence type="ECO:0000256" key="1">
    <source>
        <dbReference type="SAM" id="MobiDB-lite"/>
    </source>
</evidence>
<dbReference type="PANTHER" id="PTHR38731:SF3">
    <property type="entry name" value="BLL6125 PROTEIN"/>
    <property type="match status" value="1"/>
</dbReference>
<evidence type="ECO:0000313" key="4">
    <source>
        <dbReference type="EMBL" id="MCP1171694.1"/>
    </source>
</evidence>
<feature type="compositionally biased region" description="Low complexity" evidence="1">
    <location>
        <begin position="550"/>
        <end position="559"/>
    </location>
</feature>
<dbReference type="InterPro" id="IPR046535">
    <property type="entry name" value="DUF6600"/>
</dbReference>
<evidence type="ECO:0000259" key="3">
    <source>
        <dbReference type="Pfam" id="PF04773"/>
    </source>
</evidence>
<dbReference type="Proteomes" id="UP001162793">
    <property type="component" value="Unassembled WGS sequence"/>
</dbReference>
<feature type="compositionally biased region" description="Basic and acidic residues" evidence="1">
    <location>
        <begin position="716"/>
        <end position="731"/>
    </location>
</feature>
<evidence type="ECO:0000256" key="2">
    <source>
        <dbReference type="SAM" id="SignalP"/>
    </source>
</evidence>
<dbReference type="AlphaFoldDB" id="A0AA41WSX3"/>
<feature type="domain" description="FecR protein" evidence="3">
    <location>
        <begin position="79"/>
        <end position="173"/>
    </location>
</feature>
<dbReference type="Pfam" id="PF04773">
    <property type="entry name" value="FecR"/>
    <property type="match status" value="1"/>
</dbReference>
<feature type="region of interest" description="Disordered" evidence="1">
    <location>
        <begin position="550"/>
        <end position="793"/>
    </location>
</feature>
<reference evidence="5" key="1">
    <citation type="journal article" date="2023" name="Front. Microbiol.">
        <title>Ralstonia chuxiongensis sp. nov., Ralstonia mojiangensis sp. nov., and Ralstonia soli sp. nov., isolated from tobacco fields, are three novel species in the family Burkholderiaceae.</title>
        <authorList>
            <person name="Lu C.H."/>
            <person name="Zhang Y.Y."/>
            <person name="Jiang N."/>
            <person name="Chen W."/>
            <person name="Shao X."/>
            <person name="Zhao Z.M."/>
            <person name="Lu W.L."/>
            <person name="Hu X."/>
            <person name="Xi Y.X."/>
            <person name="Zou S.Y."/>
            <person name="Wei Q.J."/>
            <person name="Lin Z.L."/>
            <person name="Gong L."/>
            <person name="Gai X.T."/>
            <person name="Zhang L.Q."/>
            <person name="Li J.Y."/>
            <person name="Jin Y."/>
            <person name="Xia Z.Y."/>
        </authorList>
    </citation>
    <scope>NUCLEOTIDE SEQUENCE [LARGE SCALE GENOMIC DNA]</scope>
    <source>
        <strain evidence="5">21YRMH01-3</strain>
    </source>
</reference>
<feature type="compositionally biased region" description="Polar residues" evidence="1">
    <location>
        <begin position="673"/>
        <end position="699"/>
    </location>
</feature>
<feature type="chain" id="PRO_5041458796" description="FecR protein domain-containing protein" evidence="2">
    <location>
        <begin position="39"/>
        <end position="793"/>
    </location>
</feature>
<dbReference type="PANTHER" id="PTHR38731">
    <property type="entry name" value="LIPL45-RELATED LIPOPROTEIN-RELATED"/>
    <property type="match status" value="1"/>
</dbReference>
<keyword evidence="2" id="KW-0732">Signal</keyword>
<feature type="compositionally biased region" description="Pro residues" evidence="1">
    <location>
        <begin position="744"/>
        <end position="766"/>
    </location>
</feature>
<organism evidence="4 5">
    <name type="scientific">Ralstonia chuxiongensis</name>
    <dbReference type="NCBI Taxonomy" id="2957504"/>
    <lineage>
        <taxon>Bacteria</taxon>
        <taxon>Pseudomonadati</taxon>
        <taxon>Pseudomonadota</taxon>
        <taxon>Betaproteobacteria</taxon>
        <taxon>Burkholderiales</taxon>
        <taxon>Burkholderiaceae</taxon>
        <taxon>Ralstonia</taxon>
    </lineage>
</organism>
<gene>
    <name evidence="4" type="ORF">NKG59_04965</name>
</gene>
<sequence length="793" mass="84141">MSNVSRRSPLSGVRLPHVLRAVGVAAVLLVCGAQAAMAADPASRVARLSDFSGTVSFAPAGSDDWAGASLNRPLTTGDRLWSDQGSHSELHVGSTALRLGQNTGATLVDLDDRNTQVKLTQGALSVRVRSLPADQTIEIDTPNLAFTPQAPGEYRLDVAPDGSSTTVTVWHGQGTAYGDDRSTPLGAGQQIRFGGTDLAEAGGTDNPGRDAFDRWAESRDAREDASVSARYVGREMTGYEALDDNGSWREEDGYGAVWVPRAVPAGWAPYRTGHWAWVAPWGWTWVDDAPWGFAPFHYGRWAYVGSTWCWVPGPVVPRPVYAPALVGFVGGGGGGGVSWGINISIGSPGVAWFPLAPGEAYRPVYAASPTYVTNINRTVVVNNVTVNKTIINNTTNVTNVRNVNRVTYVNANNPAALTAVPAKTFVNGQPVGPAMTHLRPEQLRAQMAHAQFVSTPALAPVRASLVGAAANGGPHQLPPPQAFTRQAIAVRAPATPAGGHDALAERFRSQGGALPGAGPAWTGGNVGARVAPVRGHAKIEMPTAPAAAQAAGLRLSRAAPNGAAHAEPVRPAEQRGPNGPQGLMGSPNPQGTQMPHGAQPGPAPRALMAPDAINRPRPLPGAAAPRERPAQPQTAPAPQGPAGMTTRPPQREGAPGTPRDERRAFEPRPQLPQAGTQAPHPQTQPQRSGQEPNRFNSNPAPAMQERPHNEPPQMRARPEPEQRRPEPHMEAPRPAPQPHVEMRPPQPQAQPRPPEARPPQPQPQAQPPRQEHHEAQPHPQGNRGDEKREGEHR</sequence>
<feature type="compositionally biased region" description="Basic and acidic residues" evidence="1">
    <location>
        <begin position="783"/>
        <end position="793"/>
    </location>
</feature>
<proteinExistence type="predicted"/>
<dbReference type="InterPro" id="IPR006860">
    <property type="entry name" value="FecR"/>
</dbReference>
<dbReference type="RefSeq" id="WP_253535745.1">
    <property type="nucleotide sequence ID" value="NZ_JAMYWC010000002.1"/>
</dbReference>
<evidence type="ECO:0000313" key="5">
    <source>
        <dbReference type="Proteomes" id="UP001162793"/>
    </source>
</evidence>
<name>A0AA41WSX3_9RALS</name>
<accession>A0AA41WSX3</accession>
<feature type="signal peptide" evidence="2">
    <location>
        <begin position="1"/>
        <end position="38"/>
    </location>
</feature>
<protein>
    <recommendedName>
        <fullName evidence="3">FecR protein domain-containing protein</fullName>
    </recommendedName>
</protein>
<keyword evidence="5" id="KW-1185">Reference proteome</keyword>